<dbReference type="OrthoDB" id="6305254at2"/>
<evidence type="ECO:0000313" key="1">
    <source>
        <dbReference type="EMBL" id="KPM84050.1"/>
    </source>
</evidence>
<accession>A0A0P7EFZ3</accession>
<sequence length="133" mass="15607">MFKAHGDWRYFVEPPVIYVEMSGSFNKEAVASFSIEVAQEIMKYPEFSIQYAVVNLEQFELATADSIETAKVYFQAVKARGYKRVDYIKANIIARNLLETVWSGVEMDINFHQDAESFFQIRPEYDNLRKWLK</sequence>
<reference evidence="1 3" key="1">
    <citation type="submission" date="2015-09" db="EMBL/GenBank/DDBJ databases">
        <title>Draft Genome Sequence of Pseudoalteromonas lipolytica UCD-48B.</title>
        <authorList>
            <person name="Krusor M."/>
            <person name="Coil D.A."/>
            <person name="Lang J.M."/>
            <person name="Eisen J.A."/>
            <person name="Alexiev A."/>
        </authorList>
    </citation>
    <scope>NUCLEOTIDE SEQUENCE [LARGE SCALE GENOMIC DNA]</scope>
    <source>
        <strain evidence="1 3">UCD-48B</strain>
    </source>
</reference>
<evidence type="ECO:0000313" key="4">
    <source>
        <dbReference type="Proteomes" id="UP001377972"/>
    </source>
</evidence>
<gene>
    <name evidence="1" type="ORF">AOG27_07035</name>
    <name evidence="2" type="ORF">PQI24_03730</name>
</gene>
<dbReference type="RefSeq" id="WP_054552309.1">
    <property type="nucleotide sequence ID" value="NZ_JAQPZS010000002.1"/>
</dbReference>
<dbReference type="STRING" id="570156.AOG27_07035"/>
<protein>
    <recommendedName>
        <fullName evidence="5">STAS/SEC14 domain-containing protein</fullName>
    </recommendedName>
</protein>
<dbReference type="AlphaFoldDB" id="A0A0P7EFZ3"/>
<dbReference type="PATRIC" id="fig|570156.3.peg.2461"/>
<dbReference type="Proteomes" id="UP000050378">
    <property type="component" value="Unassembled WGS sequence"/>
</dbReference>
<dbReference type="EMBL" id="LJTC01000004">
    <property type="protein sequence ID" value="KPM84050.1"/>
    <property type="molecule type" value="Genomic_DNA"/>
</dbReference>
<name>A0A0P7EFZ3_9GAMM</name>
<evidence type="ECO:0008006" key="5">
    <source>
        <dbReference type="Google" id="ProtNLM"/>
    </source>
</evidence>
<evidence type="ECO:0000313" key="2">
    <source>
        <dbReference type="EMBL" id="MEJ6495124.1"/>
    </source>
</evidence>
<reference evidence="2 4" key="2">
    <citation type="submission" date="2023-01" db="EMBL/GenBank/DDBJ databases">
        <title>Trichodesmium-associated heterotrophic epibiont bacteria.</title>
        <authorList>
            <person name="Cleveland C.S."/>
            <person name="Webb E.A."/>
        </authorList>
    </citation>
    <scope>NUCLEOTIDE SEQUENCE [LARGE SCALE GENOMIC DNA]</scope>
    <source>
        <strain evidence="2 4">USCH2</strain>
    </source>
</reference>
<proteinExistence type="predicted"/>
<evidence type="ECO:0000313" key="3">
    <source>
        <dbReference type="Proteomes" id="UP000050378"/>
    </source>
</evidence>
<comment type="caution">
    <text evidence="1">The sequence shown here is derived from an EMBL/GenBank/DDBJ whole genome shotgun (WGS) entry which is preliminary data.</text>
</comment>
<dbReference type="Proteomes" id="UP001377972">
    <property type="component" value="Unassembled WGS sequence"/>
</dbReference>
<dbReference type="EMBL" id="JAQPZS010000002">
    <property type="protein sequence ID" value="MEJ6495124.1"/>
    <property type="molecule type" value="Genomic_DNA"/>
</dbReference>
<organism evidence="1 3">
    <name type="scientific">Pseudoalteromonas lipolytica</name>
    <dbReference type="NCBI Taxonomy" id="570156"/>
    <lineage>
        <taxon>Bacteria</taxon>
        <taxon>Pseudomonadati</taxon>
        <taxon>Pseudomonadota</taxon>
        <taxon>Gammaproteobacteria</taxon>
        <taxon>Alteromonadales</taxon>
        <taxon>Pseudoalteromonadaceae</taxon>
        <taxon>Pseudoalteromonas</taxon>
    </lineage>
</organism>
<keyword evidence="4" id="KW-1185">Reference proteome</keyword>